<evidence type="ECO:0000313" key="1">
    <source>
        <dbReference type="EMBL" id="MEJ2901058.1"/>
    </source>
</evidence>
<dbReference type="RefSeq" id="WP_172663403.1">
    <property type="nucleotide sequence ID" value="NZ_JABMKW010000020.1"/>
</dbReference>
<protein>
    <recommendedName>
        <fullName evidence="3">Bromo domain-containing protein</fullName>
    </recommendedName>
</protein>
<name>A0ABU8NGT3_9SPHI</name>
<dbReference type="Proteomes" id="UP001378956">
    <property type="component" value="Unassembled WGS sequence"/>
</dbReference>
<keyword evidence="2" id="KW-1185">Reference proteome</keyword>
<sequence>MDTHNFKFIKRSKAKPTHLVAYQPFDGYEAYYQPKKNRHLFTIYDPVKELYHTFEHNGTSTRFRDIVKDLMYIVRNVIRQPERYR</sequence>
<dbReference type="EMBL" id="JBBEUB010000001">
    <property type="protein sequence ID" value="MEJ2901058.1"/>
    <property type="molecule type" value="Genomic_DNA"/>
</dbReference>
<evidence type="ECO:0008006" key="3">
    <source>
        <dbReference type="Google" id="ProtNLM"/>
    </source>
</evidence>
<comment type="caution">
    <text evidence="1">The sequence shown here is derived from an EMBL/GenBank/DDBJ whole genome shotgun (WGS) entry which is preliminary data.</text>
</comment>
<gene>
    <name evidence="1" type="ORF">WAE58_01400</name>
</gene>
<accession>A0ABU8NGT3</accession>
<organism evidence="1 2">
    <name type="scientific">Pedobacter panaciterrae</name>
    <dbReference type="NCBI Taxonomy" id="363849"/>
    <lineage>
        <taxon>Bacteria</taxon>
        <taxon>Pseudomonadati</taxon>
        <taxon>Bacteroidota</taxon>
        <taxon>Sphingobacteriia</taxon>
        <taxon>Sphingobacteriales</taxon>
        <taxon>Sphingobacteriaceae</taxon>
        <taxon>Pedobacter</taxon>
    </lineage>
</organism>
<evidence type="ECO:0000313" key="2">
    <source>
        <dbReference type="Proteomes" id="UP001378956"/>
    </source>
</evidence>
<proteinExistence type="predicted"/>
<reference evidence="1 2" key="1">
    <citation type="submission" date="2024-03" db="EMBL/GenBank/DDBJ databases">
        <title>Sequence of Lycoming College Course Isolates.</title>
        <authorList>
            <person name="Plotts O."/>
            <person name="Newman J."/>
        </authorList>
    </citation>
    <scope>NUCLEOTIDE SEQUENCE [LARGE SCALE GENOMIC DNA]</scope>
    <source>
        <strain evidence="1 2">CJB-3</strain>
    </source>
</reference>